<dbReference type="AlphaFoldDB" id="A0A813GQH4"/>
<feature type="compositionally biased region" description="Low complexity" evidence="1">
    <location>
        <begin position="333"/>
        <end position="345"/>
    </location>
</feature>
<keyword evidence="4" id="KW-1185">Reference proteome</keyword>
<comment type="caution">
    <text evidence="2">The sequence shown here is derived from an EMBL/GenBank/DDBJ whole genome shotgun (WGS) entry which is preliminary data.</text>
</comment>
<evidence type="ECO:0000313" key="4">
    <source>
        <dbReference type="Proteomes" id="UP000654075"/>
    </source>
</evidence>
<dbReference type="EMBL" id="CAJNNW010010211">
    <property type="protein sequence ID" value="CAE8651867.1"/>
    <property type="molecule type" value="Genomic_DNA"/>
</dbReference>
<dbReference type="Proteomes" id="UP000626109">
    <property type="component" value="Unassembled WGS sequence"/>
</dbReference>
<proteinExistence type="predicted"/>
<sequence length="365" mass="41068">KDRLKGGRCRLNELLEEEGCRSLKDEVLSSLAEQLEVRVRQRMEVSIEGPRALLVTAPHNIYLRRDGHEPHIMEEYTTLIAQRLARTLGGTCLCWSRAEQKRSELLWCLARIRRGEGGDFSSFLDPRNRDPNYLHTEEVLQNPWFRQMCRLAERWREHNTDGDVRRSLHVDVHGCRDPPITPSHLTIGLAAMRNEVDSRRSSLSLARVEAFGALLKAELSAVLSQLDLRPQFVLVRVLLPALAEGRERLSGAWALEDRRLTQSQQALTYAGFTHSCQLELSKSLRRVLSRDDAANARLGRAILRAWNLSFGTNATLPSLPRSPASCAAEGRDSLLQSGPSSSSAKARVRRSCPPRLRISSAQLSS</sequence>
<feature type="non-terminal residue" evidence="2">
    <location>
        <position position="1"/>
    </location>
</feature>
<accession>A0A813GQH4</accession>
<dbReference type="Proteomes" id="UP000654075">
    <property type="component" value="Unassembled WGS sequence"/>
</dbReference>
<protein>
    <submittedName>
        <fullName evidence="2">Uncharacterized protein</fullName>
    </submittedName>
</protein>
<name>A0A813GQH4_POLGL</name>
<dbReference type="EMBL" id="CAJNNV010029136">
    <property type="protein sequence ID" value="CAE8627256.1"/>
    <property type="molecule type" value="Genomic_DNA"/>
</dbReference>
<gene>
    <name evidence="2" type="ORF">PGLA1383_LOCUS44063</name>
    <name evidence="3" type="ORF">PGLA2088_LOCUS9290</name>
</gene>
<reference evidence="2" key="1">
    <citation type="submission" date="2021-02" db="EMBL/GenBank/DDBJ databases">
        <authorList>
            <person name="Dougan E. K."/>
            <person name="Rhodes N."/>
            <person name="Thang M."/>
            <person name="Chan C."/>
        </authorList>
    </citation>
    <scope>NUCLEOTIDE SEQUENCE</scope>
</reference>
<organism evidence="2 4">
    <name type="scientific">Polarella glacialis</name>
    <name type="common">Dinoflagellate</name>
    <dbReference type="NCBI Taxonomy" id="89957"/>
    <lineage>
        <taxon>Eukaryota</taxon>
        <taxon>Sar</taxon>
        <taxon>Alveolata</taxon>
        <taxon>Dinophyceae</taxon>
        <taxon>Suessiales</taxon>
        <taxon>Suessiaceae</taxon>
        <taxon>Polarella</taxon>
    </lineage>
</organism>
<evidence type="ECO:0000256" key="1">
    <source>
        <dbReference type="SAM" id="MobiDB-lite"/>
    </source>
</evidence>
<feature type="region of interest" description="Disordered" evidence="1">
    <location>
        <begin position="321"/>
        <end position="352"/>
    </location>
</feature>
<dbReference type="OrthoDB" id="425081at2759"/>
<evidence type="ECO:0000313" key="2">
    <source>
        <dbReference type="EMBL" id="CAE8627256.1"/>
    </source>
</evidence>
<evidence type="ECO:0000313" key="3">
    <source>
        <dbReference type="EMBL" id="CAE8651867.1"/>
    </source>
</evidence>